<proteinExistence type="inferred from homology"/>
<dbReference type="InterPro" id="IPR002731">
    <property type="entry name" value="ATPase_BadF"/>
</dbReference>
<dbReference type="PANTHER" id="PTHR12862">
    <property type="entry name" value="BADF TYPE ATPASE DOMAIN-CONTAINING PROTEIN"/>
    <property type="match status" value="1"/>
</dbReference>
<evidence type="ECO:0000256" key="4">
    <source>
        <dbReference type="ARBA" id="ARBA00031123"/>
    </source>
</evidence>
<dbReference type="InterPro" id="IPR043129">
    <property type="entry name" value="ATPase_NBD"/>
</dbReference>
<dbReference type="SUPFAM" id="SSF53067">
    <property type="entry name" value="Actin-like ATPase domain"/>
    <property type="match status" value="2"/>
</dbReference>
<keyword evidence="6" id="KW-0808">Transferase</keyword>
<reference evidence="6" key="1">
    <citation type="submission" date="2016-04" db="EMBL/GenBank/DDBJ databases">
        <authorList>
            <person name="Calderon-Fernandez G.M.Sr."/>
        </authorList>
    </citation>
    <scope>NUCLEOTIDE SEQUENCE</scope>
    <source>
        <strain evidence="6">Int1</strain>
        <tissue evidence="6">Integument</tissue>
    </source>
</reference>
<evidence type="ECO:0000256" key="2">
    <source>
        <dbReference type="ARBA" id="ARBA00012122"/>
    </source>
</evidence>
<dbReference type="EMBL" id="GEMB01002277">
    <property type="protein sequence ID" value="JAS00904.1"/>
    <property type="molecule type" value="Transcribed_RNA"/>
</dbReference>
<reference evidence="6" key="2">
    <citation type="journal article" date="2017" name="J. Med. Entomol.">
        <title>Transcriptome Analysis of the Triatoma infestans (Hemiptera: Reduviidae) Integument.</title>
        <authorList>
            <person name="Calderon-Fernandez G.M."/>
            <person name="Moriconi D.E."/>
            <person name="Dulbecco A.B."/>
            <person name="Juarez M.P."/>
        </authorList>
    </citation>
    <scope>NUCLEOTIDE SEQUENCE</scope>
    <source>
        <strain evidence="6">Int1</strain>
        <tissue evidence="6">Integument</tissue>
    </source>
</reference>
<dbReference type="CDD" id="cd24078">
    <property type="entry name" value="ASKHA_NBD_NAGK_meta"/>
    <property type="match status" value="1"/>
</dbReference>
<evidence type="ECO:0000313" key="6">
    <source>
        <dbReference type="EMBL" id="JAS00904.1"/>
    </source>
</evidence>
<sequence length="343" mass="37500">MSNIIFGGVEGGATVSTIVLYNGKGQCLAQSTGLGTNHWIIGMDEARKRIVNMIEDAKKKANIPADTKIRCMCLSLSGAGHEKSNKELNDSFFREHPNLCEQYVICCDTVGPIAAAHENGGVVLIAGTGSNALLINPDGSQIRCGGWGHILGDEGSAYWIAHKALKVYFDAEDKLEPVPHGYSTEAVWKAAKNHFKINTRMEILPHIYQNMQKSYIAELCKYLSDEAHAGDPLCIWIFEEAGKQLAKHTIAVSHSAHQDLLYCVGGLPVVCVGSVWKSWDLLQPGFVNHLKKAAPKHLTELSLLVLKTSAAVGAVYLAAKAAAYNLPRDYSNNYKVFFNYKIL</sequence>
<protein>
    <recommendedName>
        <fullName evidence="3">N-acetyl-D-glucosamine kinase</fullName>
        <ecNumber evidence="2">2.7.1.59</ecNumber>
    </recommendedName>
    <alternativeName>
        <fullName evidence="4">GlcNAc kinase</fullName>
    </alternativeName>
</protein>
<comment type="similarity">
    <text evidence="1">Belongs to the eukaryotic-type N-acetylglucosamine kinase family.</text>
</comment>
<dbReference type="AlphaFoldDB" id="A0A170ZF18"/>
<dbReference type="Gene3D" id="3.30.420.40">
    <property type="match status" value="1"/>
</dbReference>
<name>A0A170ZF18_TRIIF</name>
<dbReference type="GO" id="GO:0045127">
    <property type="term" value="F:N-acetylglucosamine kinase activity"/>
    <property type="evidence" value="ECO:0007669"/>
    <property type="project" value="UniProtKB-EC"/>
</dbReference>
<keyword evidence="6" id="KW-0418">Kinase</keyword>
<dbReference type="InterPro" id="IPR039758">
    <property type="entry name" value="NAGK-like"/>
</dbReference>
<evidence type="ECO:0000259" key="5">
    <source>
        <dbReference type="Pfam" id="PF01869"/>
    </source>
</evidence>
<evidence type="ECO:0000256" key="3">
    <source>
        <dbReference type="ARBA" id="ARBA00014974"/>
    </source>
</evidence>
<organism evidence="6">
    <name type="scientific">Triatoma infestans</name>
    <name type="common">Assassin bug</name>
    <dbReference type="NCBI Taxonomy" id="30076"/>
    <lineage>
        <taxon>Eukaryota</taxon>
        <taxon>Metazoa</taxon>
        <taxon>Ecdysozoa</taxon>
        <taxon>Arthropoda</taxon>
        <taxon>Hexapoda</taxon>
        <taxon>Insecta</taxon>
        <taxon>Pterygota</taxon>
        <taxon>Neoptera</taxon>
        <taxon>Paraneoptera</taxon>
        <taxon>Hemiptera</taxon>
        <taxon>Heteroptera</taxon>
        <taxon>Panheteroptera</taxon>
        <taxon>Cimicomorpha</taxon>
        <taxon>Reduviidae</taxon>
        <taxon>Triatominae</taxon>
        <taxon>Triatoma</taxon>
    </lineage>
</organism>
<feature type="domain" description="ATPase BadF/BadG/BcrA/BcrD type" evidence="5">
    <location>
        <begin position="8"/>
        <end position="315"/>
    </location>
</feature>
<dbReference type="EC" id="2.7.1.59" evidence="2"/>
<dbReference type="Pfam" id="PF01869">
    <property type="entry name" value="BcrAD_BadFG"/>
    <property type="match status" value="1"/>
</dbReference>
<dbReference type="PANTHER" id="PTHR12862:SF0">
    <property type="entry name" value="N-ACETYL-D-GLUCOSAMINE KINASE"/>
    <property type="match status" value="1"/>
</dbReference>
<evidence type="ECO:0000256" key="1">
    <source>
        <dbReference type="ARBA" id="ARBA00006198"/>
    </source>
</evidence>
<accession>A0A170ZF18</accession>